<dbReference type="InterPro" id="IPR028933">
    <property type="entry name" value="Lebercilin_dom"/>
</dbReference>
<evidence type="ECO:0000256" key="2">
    <source>
        <dbReference type="ARBA" id="ARBA00023054"/>
    </source>
</evidence>
<dbReference type="InterPro" id="IPR026188">
    <property type="entry name" value="Lebercilin-like"/>
</dbReference>
<evidence type="ECO:0000256" key="1">
    <source>
        <dbReference type="ARBA" id="ARBA00010229"/>
    </source>
</evidence>
<evidence type="ECO:0000256" key="3">
    <source>
        <dbReference type="SAM" id="Coils"/>
    </source>
</evidence>
<feature type="compositionally biased region" description="Basic and acidic residues" evidence="4">
    <location>
        <begin position="13"/>
        <end position="24"/>
    </location>
</feature>
<feature type="region of interest" description="Disordered" evidence="4">
    <location>
        <begin position="372"/>
        <end position="415"/>
    </location>
</feature>
<feature type="compositionally biased region" description="Basic and acidic residues" evidence="4">
    <location>
        <begin position="435"/>
        <end position="473"/>
    </location>
</feature>
<name>A0A5C6NS90_9TELE</name>
<dbReference type="PANTHER" id="PTHR16650:SF10">
    <property type="entry name" value="LEBERCILIN"/>
    <property type="match status" value="1"/>
</dbReference>
<dbReference type="Proteomes" id="UP000324091">
    <property type="component" value="Chromosome 19"/>
</dbReference>
<gene>
    <name evidence="6" type="ORF">D4764_19G0007380</name>
</gene>
<feature type="compositionally biased region" description="Polar residues" evidence="4">
    <location>
        <begin position="712"/>
        <end position="727"/>
    </location>
</feature>
<evidence type="ECO:0000256" key="4">
    <source>
        <dbReference type="SAM" id="MobiDB-lite"/>
    </source>
</evidence>
<feature type="compositionally biased region" description="Polar residues" evidence="4">
    <location>
        <begin position="382"/>
        <end position="392"/>
    </location>
</feature>
<dbReference type="Pfam" id="PF15619">
    <property type="entry name" value="Lebercilin"/>
    <property type="match status" value="1"/>
</dbReference>
<feature type="region of interest" description="Disordered" evidence="4">
    <location>
        <begin position="1"/>
        <end position="151"/>
    </location>
</feature>
<feature type="coiled-coil region" evidence="3">
    <location>
        <begin position="168"/>
        <end position="205"/>
    </location>
</feature>
<dbReference type="GO" id="GO:0042073">
    <property type="term" value="P:intraciliary transport"/>
    <property type="evidence" value="ECO:0007669"/>
    <property type="project" value="TreeGrafter"/>
</dbReference>
<protein>
    <submittedName>
        <fullName evidence="6">Lebercilin Leber congenital amaurosis 5 protein-like protein</fullName>
    </submittedName>
</protein>
<dbReference type="PANTHER" id="PTHR16650">
    <property type="entry name" value="C21ORF13-RELATED"/>
    <property type="match status" value="1"/>
</dbReference>
<dbReference type="GO" id="GO:0005930">
    <property type="term" value="C:axoneme"/>
    <property type="evidence" value="ECO:0007669"/>
    <property type="project" value="TreeGrafter"/>
</dbReference>
<reference evidence="6 7" key="1">
    <citation type="submission" date="2019-04" db="EMBL/GenBank/DDBJ databases">
        <title>Chromosome genome assembly for Takifugu flavidus.</title>
        <authorList>
            <person name="Xiao S."/>
        </authorList>
    </citation>
    <scope>NUCLEOTIDE SEQUENCE [LARGE SCALE GENOMIC DNA]</scope>
    <source>
        <strain evidence="6">HTHZ2018</strain>
        <tissue evidence="6">Muscle</tissue>
    </source>
</reference>
<keyword evidence="7" id="KW-1185">Reference proteome</keyword>
<dbReference type="EMBL" id="RHFK02000011">
    <property type="protein sequence ID" value="TWW68940.1"/>
    <property type="molecule type" value="Genomic_DNA"/>
</dbReference>
<evidence type="ECO:0000313" key="6">
    <source>
        <dbReference type="EMBL" id="TWW68940.1"/>
    </source>
</evidence>
<sequence>MNSNMDSNGTKSAYEDKWDAEGGRRSLQSAKKSSGGSLRCQDEDNNEENADKTRTWLSDSDQDQRSDVDGRRSTPSFYSDEYDSPSEDSRSPYSQSRIPSHSPQRRIQAKTTSSTPINKKGYVGRPGAYGHEHPTRHLLSQQHRKGVRSQTKEYTPCKDLDMATKRLLSTRLLKINELKNALVELQQQHDNIQLENRTLRQVQARLQHHNDTESQLAQLMLRHSNETHVYHERLRRCHEQVRALEQKLKDKEEQLQKEQSQLKKSRASITRLKRLLAQEDLETRDELSRKLEKEKSRAQAAEEKLKEVEHSKELSNNLYERQLAAERRKTVSVLEENQAQQQMLEELTRKLRKKERELDAMNIYANRVVKSSLRKETESTTKLKVSSRNSTKAAEPTRRTSTPDFPTPPPAVTDTSAFCEQSLDEYLSLKKLHRGDKPTKTEDRNEKEEEQKVQDKEKDDSLGVKEQEKEEKQQTFQANEPKKVSTPAQRSEIEESRVGSLLSQEEADQIRHGRVQEQATNWIQEALMSQNVVEVRRKKDHLLAKMREIDDQIHVRQQAALETEQLSPAPADAGAREGRRSGMESAARGAGRRALQSPNTGDDLLFGNYAPSFINPNSRRSLNLPAAAPAEKRNTVLETVSLLNSRGEEVERRKVTEHRPEEDRKSNFLQQLFGPIKVADNKSIFDNADADTPPPATYGTRSTRERPFNFSPPESTANSLHAAQSGPSIRAFTSFDADIEEITL</sequence>
<accession>A0A5C6NS90</accession>
<keyword evidence="2 3" id="KW-0175">Coiled coil</keyword>
<organism evidence="6 7">
    <name type="scientific">Takifugu flavidus</name>
    <name type="common">sansaifugu</name>
    <dbReference type="NCBI Taxonomy" id="433684"/>
    <lineage>
        <taxon>Eukaryota</taxon>
        <taxon>Metazoa</taxon>
        <taxon>Chordata</taxon>
        <taxon>Craniata</taxon>
        <taxon>Vertebrata</taxon>
        <taxon>Euteleostomi</taxon>
        <taxon>Actinopterygii</taxon>
        <taxon>Neopterygii</taxon>
        <taxon>Teleostei</taxon>
        <taxon>Neoteleostei</taxon>
        <taxon>Acanthomorphata</taxon>
        <taxon>Eupercaria</taxon>
        <taxon>Tetraodontiformes</taxon>
        <taxon>Tetradontoidea</taxon>
        <taxon>Tetraodontidae</taxon>
        <taxon>Takifugu</taxon>
    </lineage>
</organism>
<comment type="caution">
    <text evidence="6">The sequence shown here is derived from an EMBL/GenBank/DDBJ whole genome shotgun (WGS) entry which is preliminary data.</text>
</comment>
<comment type="similarity">
    <text evidence="1">Belongs to the LCA5 family.</text>
</comment>
<feature type="domain" description="Lebercilin" evidence="5">
    <location>
        <begin position="164"/>
        <end position="358"/>
    </location>
</feature>
<evidence type="ECO:0000259" key="5">
    <source>
        <dbReference type="Pfam" id="PF15619"/>
    </source>
</evidence>
<feature type="region of interest" description="Disordered" evidence="4">
    <location>
        <begin position="684"/>
        <end position="727"/>
    </location>
</feature>
<evidence type="ECO:0000313" key="7">
    <source>
        <dbReference type="Proteomes" id="UP000324091"/>
    </source>
</evidence>
<feature type="coiled-coil region" evidence="3">
    <location>
        <begin position="234"/>
        <end position="364"/>
    </location>
</feature>
<feature type="compositionally biased region" description="Polar residues" evidence="4">
    <location>
        <begin position="26"/>
        <end position="36"/>
    </location>
</feature>
<feature type="region of interest" description="Disordered" evidence="4">
    <location>
        <begin position="429"/>
        <end position="502"/>
    </location>
</feature>
<feature type="compositionally biased region" description="Basic and acidic residues" evidence="4">
    <location>
        <begin position="62"/>
        <end position="72"/>
    </location>
</feature>
<feature type="region of interest" description="Disordered" evidence="4">
    <location>
        <begin position="646"/>
        <end position="665"/>
    </location>
</feature>
<proteinExistence type="inferred from homology"/>
<dbReference type="AlphaFoldDB" id="A0A5C6NS90"/>
<feature type="region of interest" description="Disordered" evidence="4">
    <location>
        <begin position="566"/>
        <end position="602"/>
    </location>
</feature>
<feature type="compositionally biased region" description="Polar residues" evidence="4">
    <location>
        <begin position="1"/>
        <end position="11"/>
    </location>
</feature>